<keyword evidence="5" id="KW-1185">Reference proteome</keyword>
<protein>
    <submittedName>
        <fullName evidence="4">Uncharacterized protein</fullName>
    </submittedName>
</protein>
<evidence type="ECO:0000256" key="3">
    <source>
        <dbReference type="SAM" id="SignalP"/>
    </source>
</evidence>
<proteinExistence type="predicted"/>
<feature type="region of interest" description="Disordered" evidence="1">
    <location>
        <begin position="172"/>
        <end position="212"/>
    </location>
</feature>
<feature type="region of interest" description="Disordered" evidence="1">
    <location>
        <begin position="344"/>
        <end position="381"/>
    </location>
</feature>
<keyword evidence="2" id="KW-1133">Transmembrane helix</keyword>
<sequence>MGMLILRLLLVAVVSLADLSSAVLTNHTVDDADARITYKGNTSLQCIGTCVGEGWDGSKLYNGTVTVTLASTEANFRFVGSGIYVFFSTPGTAIPTAAEPYAESATIVLVTNGAAAQDVTLDMKVAPSFGGNYSILVYGTTMPAGTQVITISSGPYALDYLVYTSDDIETTTSTPPISSVTPDNSHASLTPSSSSTLPISSGGSVSPPTTAGPKRNPIGAIIGGIVGGLLFILATLLVLLLYRRHRRGKEEPSSDLPATMAAGVLQPMLEATFDAGDVAPPSGPHGAVSSAISASAPLEEQVRLLQSELALIRADRFDVRSSVASSGLGDTASVTRSFSTMKSAQTRAVSQSPLRESLQHSGAEAHLTVSNHDEDAPPTYR</sequence>
<feature type="transmembrane region" description="Helical" evidence="2">
    <location>
        <begin position="218"/>
        <end position="242"/>
    </location>
</feature>
<keyword evidence="3" id="KW-0732">Signal</keyword>
<gene>
    <name evidence="4" type="ORF">B0H15DRAFT_872242</name>
</gene>
<evidence type="ECO:0000313" key="5">
    <source>
        <dbReference type="Proteomes" id="UP001222325"/>
    </source>
</evidence>
<evidence type="ECO:0000313" key="4">
    <source>
        <dbReference type="EMBL" id="KAJ7066848.1"/>
    </source>
</evidence>
<dbReference type="AlphaFoldDB" id="A0AAD6TN76"/>
<evidence type="ECO:0000256" key="2">
    <source>
        <dbReference type="SAM" id="Phobius"/>
    </source>
</evidence>
<comment type="caution">
    <text evidence="4">The sequence shown here is derived from an EMBL/GenBank/DDBJ whole genome shotgun (WGS) entry which is preliminary data.</text>
</comment>
<keyword evidence="2" id="KW-0812">Transmembrane</keyword>
<feature type="signal peptide" evidence="3">
    <location>
        <begin position="1"/>
        <end position="22"/>
    </location>
</feature>
<dbReference type="Proteomes" id="UP001222325">
    <property type="component" value="Unassembled WGS sequence"/>
</dbReference>
<reference evidence="4" key="1">
    <citation type="submission" date="2023-03" db="EMBL/GenBank/DDBJ databases">
        <title>Massive genome expansion in bonnet fungi (Mycena s.s.) driven by repeated elements and novel gene families across ecological guilds.</title>
        <authorList>
            <consortium name="Lawrence Berkeley National Laboratory"/>
            <person name="Harder C.B."/>
            <person name="Miyauchi S."/>
            <person name="Viragh M."/>
            <person name="Kuo A."/>
            <person name="Thoen E."/>
            <person name="Andreopoulos B."/>
            <person name="Lu D."/>
            <person name="Skrede I."/>
            <person name="Drula E."/>
            <person name="Henrissat B."/>
            <person name="Morin E."/>
            <person name="Kohler A."/>
            <person name="Barry K."/>
            <person name="LaButti K."/>
            <person name="Morin E."/>
            <person name="Salamov A."/>
            <person name="Lipzen A."/>
            <person name="Mereny Z."/>
            <person name="Hegedus B."/>
            <person name="Baldrian P."/>
            <person name="Stursova M."/>
            <person name="Weitz H."/>
            <person name="Taylor A."/>
            <person name="Grigoriev I.V."/>
            <person name="Nagy L.G."/>
            <person name="Martin F."/>
            <person name="Kauserud H."/>
        </authorList>
    </citation>
    <scope>NUCLEOTIDE SEQUENCE</scope>
    <source>
        <strain evidence="4">CBHHK173m</strain>
    </source>
</reference>
<feature type="compositionally biased region" description="Low complexity" evidence="1">
    <location>
        <begin position="172"/>
        <end position="206"/>
    </location>
</feature>
<accession>A0AAD6TN76</accession>
<feature type="chain" id="PRO_5042159272" evidence="3">
    <location>
        <begin position="23"/>
        <end position="381"/>
    </location>
</feature>
<feature type="compositionally biased region" description="Polar residues" evidence="1">
    <location>
        <begin position="344"/>
        <end position="354"/>
    </location>
</feature>
<organism evidence="4 5">
    <name type="scientific">Mycena belliarum</name>
    <dbReference type="NCBI Taxonomy" id="1033014"/>
    <lineage>
        <taxon>Eukaryota</taxon>
        <taxon>Fungi</taxon>
        <taxon>Dikarya</taxon>
        <taxon>Basidiomycota</taxon>
        <taxon>Agaricomycotina</taxon>
        <taxon>Agaricomycetes</taxon>
        <taxon>Agaricomycetidae</taxon>
        <taxon>Agaricales</taxon>
        <taxon>Marasmiineae</taxon>
        <taxon>Mycenaceae</taxon>
        <taxon>Mycena</taxon>
    </lineage>
</organism>
<keyword evidence="2" id="KW-0472">Membrane</keyword>
<evidence type="ECO:0000256" key="1">
    <source>
        <dbReference type="SAM" id="MobiDB-lite"/>
    </source>
</evidence>
<name>A0AAD6TN76_9AGAR</name>
<dbReference type="EMBL" id="JARJCN010000160">
    <property type="protein sequence ID" value="KAJ7066848.1"/>
    <property type="molecule type" value="Genomic_DNA"/>
</dbReference>